<accession>A0A1F5P321</accession>
<evidence type="ECO:0000256" key="2">
    <source>
        <dbReference type="ARBA" id="ARBA00022540"/>
    </source>
</evidence>
<evidence type="ECO:0000256" key="1">
    <source>
        <dbReference type="ARBA" id="ARBA00010939"/>
    </source>
</evidence>
<dbReference type="Gene3D" id="2.40.50.140">
    <property type="entry name" value="Nucleic acid-binding proteins"/>
    <property type="match status" value="1"/>
</dbReference>
<protein>
    <recommendedName>
        <fullName evidence="4 5">Translation initiation factor IF-1</fullName>
    </recommendedName>
</protein>
<dbReference type="InterPro" id="IPR012340">
    <property type="entry name" value="NA-bd_OB-fold"/>
</dbReference>
<comment type="subcellular location">
    <subcellularLocation>
        <location evidence="4">Cytoplasm</location>
    </subcellularLocation>
</comment>
<feature type="domain" description="S1-like" evidence="6">
    <location>
        <begin position="61"/>
        <end position="99"/>
    </location>
</feature>
<comment type="caution">
    <text evidence="7">The sequence shown here is derived from an EMBL/GenBank/DDBJ whole genome shotgun (WGS) entry which is preliminary data.</text>
</comment>
<comment type="subunit">
    <text evidence="4">Component of the 30S ribosomal translation pre-initiation complex which assembles on the 30S ribosome in the order IF-2 and IF-3, IF-1 and N-formylmethionyl-tRNA(fMet); mRNA recruitment can occur at any time during PIC assembly.</text>
</comment>
<dbReference type="NCBIfam" id="TIGR00008">
    <property type="entry name" value="infA"/>
    <property type="match status" value="1"/>
</dbReference>
<evidence type="ECO:0000313" key="7">
    <source>
        <dbReference type="EMBL" id="OGE84268.1"/>
    </source>
</evidence>
<dbReference type="PROSITE" id="PS50832">
    <property type="entry name" value="S1_IF1_TYPE"/>
    <property type="match status" value="1"/>
</dbReference>
<sequence length="99" mass="11052">MLNHAVPHDFGENRPSANNKDIIELEGKVVESLPNAVFRVAIDVPAGKAGTGEDTPKREILAHISGKLRIHRIRVLPGDRVRVELTPYDLTRGRITRRL</sequence>
<evidence type="ECO:0000313" key="8">
    <source>
        <dbReference type="Proteomes" id="UP000176339"/>
    </source>
</evidence>
<dbReference type="FunFam" id="2.40.50.140:FF:000002">
    <property type="entry name" value="Translation initiation factor IF-1"/>
    <property type="match status" value="1"/>
</dbReference>
<keyword evidence="4" id="KW-0699">rRNA-binding</keyword>
<keyword evidence="2 4" id="KW-0396">Initiation factor</keyword>
<comment type="similarity">
    <text evidence="1 4">Belongs to the IF-1 family.</text>
</comment>
<keyword evidence="4" id="KW-0963">Cytoplasm</keyword>
<keyword evidence="3 4" id="KW-0648">Protein biosynthesis</keyword>
<dbReference type="Proteomes" id="UP000176339">
    <property type="component" value="Unassembled WGS sequence"/>
</dbReference>
<dbReference type="EMBL" id="MFEN01000020">
    <property type="protein sequence ID" value="OGE84268.1"/>
    <property type="molecule type" value="Genomic_DNA"/>
</dbReference>
<proteinExistence type="inferred from homology"/>
<dbReference type="SUPFAM" id="SSF50249">
    <property type="entry name" value="Nucleic acid-binding proteins"/>
    <property type="match status" value="1"/>
</dbReference>
<dbReference type="CDD" id="cd04451">
    <property type="entry name" value="S1_IF1"/>
    <property type="match status" value="1"/>
</dbReference>
<dbReference type="Pfam" id="PF01176">
    <property type="entry name" value="eIF-1a"/>
    <property type="match status" value="1"/>
</dbReference>
<dbReference type="PANTHER" id="PTHR33370:SF1">
    <property type="entry name" value="TRANSLATION INITIATION FACTOR IF-1, CHLOROPLASTIC"/>
    <property type="match status" value="1"/>
</dbReference>
<dbReference type="GO" id="GO:0043022">
    <property type="term" value="F:ribosome binding"/>
    <property type="evidence" value="ECO:0007669"/>
    <property type="project" value="UniProtKB-UniRule"/>
</dbReference>
<keyword evidence="4" id="KW-0694">RNA-binding</keyword>
<dbReference type="GO" id="GO:0019843">
    <property type="term" value="F:rRNA binding"/>
    <property type="evidence" value="ECO:0007669"/>
    <property type="project" value="UniProtKB-UniRule"/>
</dbReference>
<evidence type="ECO:0000256" key="5">
    <source>
        <dbReference type="NCBIfam" id="TIGR00008"/>
    </source>
</evidence>
<dbReference type="HAMAP" id="MF_00075">
    <property type="entry name" value="IF_1"/>
    <property type="match status" value="1"/>
</dbReference>
<dbReference type="InterPro" id="IPR004368">
    <property type="entry name" value="TIF_IF1"/>
</dbReference>
<comment type="function">
    <text evidence="4">One of the essential components for the initiation of protein synthesis. Stabilizes the binding of IF-2 and IF-3 on the 30S subunit to which N-formylmethionyl-tRNA(fMet) subsequently binds. Helps modulate mRNA selection, yielding the 30S pre-initiation complex (PIC). Upon addition of the 50S ribosomal subunit IF-1, IF-2 and IF-3 are released leaving the mature 70S translation initiation complex.</text>
</comment>
<reference evidence="7 8" key="1">
    <citation type="journal article" date="2016" name="Nat. Commun.">
        <title>Thousands of microbial genomes shed light on interconnected biogeochemical processes in an aquifer system.</title>
        <authorList>
            <person name="Anantharaman K."/>
            <person name="Brown C.T."/>
            <person name="Hug L.A."/>
            <person name="Sharon I."/>
            <person name="Castelle C.J."/>
            <person name="Probst A.J."/>
            <person name="Thomas B.C."/>
            <person name="Singh A."/>
            <person name="Wilkins M.J."/>
            <person name="Karaoz U."/>
            <person name="Brodie E.L."/>
            <person name="Williams K.H."/>
            <person name="Hubbard S.S."/>
            <person name="Banfield J.F."/>
        </authorList>
    </citation>
    <scope>NUCLEOTIDE SEQUENCE [LARGE SCALE GENOMIC DNA]</scope>
</reference>
<evidence type="ECO:0000256" key="3">
    <source>
        <dbReference type="ARBA" id="ARBA00022917"/>
    </source>
</evidence>
<name>A0A1F5P321_9BACT</name>
<evidence type="ECO:0000256" key="4">
    <source>
        <dbReference type="HAMAP-Rule" id="MF_00075"/>
    </source>
</evidence>
<dbReference type="InterPro" id="IPR006196">
    <property type="entry name" value="RNA-binding_domain_S1_IF1"/>
</dbReference>
<dbReference type="GO" id="GO:0005829">
    <property type="term" value="C:cytosol"/>
    <property type="evidence" value="ECO:0007669"/>
    <property type="project" value="TreeGrafter"/>
</dbReference>
<organism evidence="7 8">
    <name type="scientific">Candidatus Doudnabacteria bacterium RIFCSPHIGHO2_01_FULL_49_9</name>
    <dbReference type="NCBI Taxonomy" id="1817827"/>
    <lineage>
        <taxon>Bacteria</taxon>
        <taxon>Candidatus Doudnaibacteriota</taxon>
    </lineage>
</organism>
<gene>
    <name evidence="4" type="primary">infA</name>
    <name evidence="7" type="ORF">A2846_02970</name>
</gene>
<dbReference type="GO" id="GO:0003743">
    <property type="term" value="F:translation initiation factor activity"/>
    <property type="evidence" value="ECO:0007669"/>
    <property type="project" value="UniProtKB-UniRule"/>
</dbReference>
<dbReference type="AlphaFoldDB" id="A0A1F5P321"/>
<evidence type="ECO:0000259" key="6">
    <source>
        <dbReference type="PROSITE" id="PS50832"/>
    </source>
</evidence>
<dbReference type="PANTHER" id="PTHR33370">
    <property type="entry name" value="TRANSLATION INITIATION FACTOR IF-1, CHLOROPLASTIC"/>
    <property type="match status" value="1"/>
</dbReference>